<reference evidence="1" key="1">
    <citation type="submission" date="2014-05" db="EMBL/GenBank/DDBJ databases">
        <authorList>
            <person name="Chronopoulou M."/>
        </authorList>
    </citation>
    <scope>NUCLEOTIDE SEQUENCE</scope>
    <source>
        <tissue evidence="1">Whole organism</tissue>
    </source>
</reference>
<organism evidence="1">
    <name type="scientific">Lepeophtheirus salmonis</name>
    <name type="common">Salmon louse</name>
    <name type="synonym">Caligus salmonis</name>
    <dbReference type="NCBI Taxonomy" id="72036"/>
    <lineage>
        <taxon>Eukaryota</taxon>
        <taxon>Metazoa</taxon>
        <taxon>Ecdysozoa</taxon>
        <taxon>Arthropoda</taxon>
        <taxon>Crustacea</taxon>
        <taxon>Multicrustacea</taxon>
        <taxon>Hexanauplia</taxon>
        <taxon>Copepoda</taxon>
        <taxon>Siphonostomatoida</taxon>
        <taxon>Caligidae</taxon>
        <taxon>Lepeophtheirus</taxon>
    </lineage>
</organism>
<name>A0A0K2TYX3_LEPSM</name>
<dbReference type="AlphaFoldDB" id="A0A0K2TYX3"/>
<sequence length="23" mass="2468">MSRRYQNQGLISVPTQCVSSGVG</sequence>
<protein>
    <submittedName>
        <fullName evidence="1">Uncharacterized protein</fullName>
    </submittedName>
</protein>
<evidence type="ECO:0000313" key="1">
    <source>
        <dbReference type="EMBL" id="CDW31203.1"/>
    </source>
</evidence>
<dbReference type="EMBL" id="HACA01013842">
    <property type="protein sequence ID" value="CDW31203.1"/>
    <property type="molecule type" value="Transcribed_RNA"/>
</dbReference>
<accession>A0A0K2TYX3</accession>
<proteinExistence type="predicted"/>